<keyword evidence="5 6" id="KW-0472">Membrane</keyword>
<evidence type="ECO:0000256" key="4">
    <source>
        <dbReference type="ARBA" id="ARBA00022989"/>
    </source>
</evidence>
<keyword evidence="9" id="KW-1185">Reference proteome</keyword>
<dbReference type="PANTHER" id="PTHR38459">
    <property type="entry name" value="PROPHAGE BACTOPRENOL-LINKED GLUCOSE TRANSLOCASE HOMOLOG"/>
    <property type="match status" value="1"/>
</dbReference>
<keyword evidence="3 6" id="KW-0812">Transmembrane</keyword>
<name>A0A0R1M0H2_9LACO</name>
<reference evidence="8 9" key="1">
    <citation type="journal article" date="2015" name="Genome Announc.">
        <title>Expanding the biotechnology potential of lactobacilli through comparative genomics of 213 strains and associated genera.</title>
        <authorList>
            <person name="Sun Z."/>
            <person name="Harris H.M."/>
            <person name="McCann A."/>
            <person name="Guo C."/>
            <person name="Argimon S."/>
            <person name="Zhang W."/>
            <person name="Yang X."/>
            <person name="Jeffery I.B."/>
            <person name="Cooney J.C."/>
            <person name="Kagawa T.F."/>
            <person name="Liu W."/>
            <person name="Song Y."/>
            <person name="Salvetti E."/>
            <person name="Wrobel A."/>
            <person name="Rasinkangas P."/>
            <person name="Parkhill J."/>
            <person name="Rea M.C."/>
            <person name="O'Sullivan O."/>
            <person name="Ritari J."/>
            <person name="Douillard F.P."/>
            <person name="Paul Ross R."/>
            <person name="Yang R."/>
            <person name="Briner A.E."/>
            <person name="Felis G.E."/>
            <person name="de Vos W.M."/>
            <person name="Barrangou R."/>
            <person name="Klaenhammer T.R."/>
            <person name="Caufield P.W."/>
            <person name="Cui Y."/>
            <person name="Zhang H."/>
            <person name="O'Toole P.W."/>
        </authorList>
    </citation>
    <scope>NUCLEOTIDE SEQUENCE [LARGE SCALE GENOMIC DNA]</scope>
    <source>
        <strain evidence="8 9">DSM 19284</strain>
    </source>
</reference>
<dbReference type="GO" id="GO:0005886">
    <property type="term" value="C:plasma membrane"/>
    <property type="evidence" value="ECO:0007669"/>
    <property type="project" value="TreeGrafter"/>
</dbReference>
<evidence type="ECO:0000256" key="1">
    <source>
        <dbReference type="ARBA" id="ARBA00004141"/>
    </source>
</evidence>
<evidence type="ECO:0000313" key="8">
    <source>
        <dbReference type="EMBL" id="KRL01471.1"/>
    </source>
</evidence>
<evidence type="ECO:0000256" key="2">
    <source>
        <dbReference type="ARBA" id="ARBA00009399"/>
    </source>
</evidence>
<dbReference type="Pfam" id="PF04138">
    <property type="entry name" value="GtrA_DPMS_TM"/>
    <property type="match status" value="1"/>
</dbReference>
<dbReference type="PANTHER" id="PTHR38459:SF5">
    <property type="entry name" value="CELL WALL TEICHOIC ACID GLYCOSYLATION PROTEIN GTCA"/>
    <property type="match status" value="1"/>
</dbReference>
<comment type="similarity">
    <text evidence="2">Belongs to the GtrA family.</text>
</comment>
<dbReference type="PATRIC" id="fig|1293597.4.peg.955"/>
<feature type="domain" description="GtrA/DPMS transmembrane" evidence="7">
    <location>
        <begin position="47"/>
        <end position="164"/>
    </location>
</feature>
<feature type="transmembrane region" description="Helical" evidence="6">
    <location>
        <begin position="44"/>
        <end position="64"/>
    </location>
</feature>
<keyword evidence="4 6" id="KW-1133">Transmembrane helix</keyword>
<proteinExistence type="inferred from homology"/>
<dbReference type="AlphaFoldDB" id="A0A0R1M0H2"/>
<dbReference type="InterPro" id="IPR007267">
    <property type="entry name" value="GtrA_DPMS_TM"/>
</dbReference>
<evidence type="ECO:0000256" key="5">
    <source>
        <dbReference type="ARBA" id="ARBA00023136"/>
    </source>
</evidence>
<evidence type="ECO:0000313" key="9">
    <source>
        <dbReference type="Proteomes" id="UP000051074"/>
    </source>
</evidence>
<feature type="transmembrane region" description="Helical" evidence="6">
    <location>
        <begin position="71"/>
        <end position="91"/>
    </location>
</feature>
<dbReference type="InterPro" id="IPR051401">
    <property type="entry name" value="GtrA_CellWall_Glycosyl"/>
</dbReference>
<dbReference type="EMBL" id="AZDU01000027">
    <property type="protein sequence ID" value="KRL01471.1"/>
    <property type="molecule type" value="Genomic_DNA"/>
</dbReference>
<organism evidence="8 9">
    <name type="scientific">Lactobacillus equicursoris DSM 19284 = JCM 14600 = CIP 110162</name>
    <dbReference type="NCBI Taxonomy" id="1293597"/>
    <lineage>
        <taxon>Bacteria</taxon>
        <taxon>Bacillati</taxon>
        <taxon>Bacillota</taxon>
        <taxon>Bacilli</taxon>
        <taxon>Lactobacillales</taxon>
        <taxon>Lactobacillaceae</taxon>
        <taxon>Lactobacillus</taxon>
    </lineage>
</organism>
<evidence type="ECO:0000256" key="3">
    <source>
        <dbReference type="ARBA" id="ARBA00022692"/>
    </source>
</evidence>
<dbReference type="Proteomes" id="UP000051074">
    <property type="component" value="Unassembled WGS sequence"/>
</dbReference>
<sequence>MMIVAVSILLTGLTNQIKQNDKEGKTIFMDKEKINQLWDKYKDMIPYVIFGVLTTVVNIVAYWLFYRVFHVYMMVSNIIAWFASVLFAYLTNRKWVFHSEAETFEDYWKEILAFFAARLGTGILDWLIMFIFAKQMGLNDMVIKIVSNVVVIVLNYVASKFWIFKSKK</sequence>
<protein>
    <submittedName>
        <fullName evidence="8">GtrA-like protein</fullName>
    </submittedName>
</protein>
<dbReference type="GO" id="GO:0000271">
    <property type="term" value="P:polysaccharide biosynthetic process"/>
    <property type="evidence" value="ECO:0007669"/>
    <property type="project" value="InterPro"/>
</dbReference>
<feature type="transmembrane region" description="Helical" evidence="6">
    <location>
        <begin position="111"/>
        <end position="133"/>
    </location>
</feature>
<evidence type="ECO:0000256" key="6">
    <source>
        <dbReference type="SAM" id="Phobius"/>
    </source>
</evidence>
<comment type="caution">
    <text evidence="8">The sequence shown here is derived from an EMBL/GenBank/DDBJ whole genome shotgun (WGS) entry which is preliminary data.</text>
</comment>
<dbReference type="STRING" id="1293597.FC20_GL000882"/>
<feature type="transmembrane region" description="Helical" evidence="6">
    <location>
        <begin position="145"/>
        <end position="164"/>
    </location>
</feature>
<dbReference type="eggNOG" id="COG2246">
    <property type="taxonomic scope" value="Bacteria"/>
</dbReference>
<comment type="subcellular location">
    <subcellularLocation>
        <location evidence="1">Membrane</location>
        <topology evidence="1">Multi-pass membrane protein</topology>
    </subcellularLocation>
</comment>
<gene>
    <name evidence="8" type="ORF">FC20_GL000882</name>
</gene>
<accession>A0A0R1M0H2</accession>
<evidence type="ECO:0000259" key="7">
    <source>
        <dbReference type="Pfam" id="PF04138"/>
    </source>
</evidence>